<reference evidence="1 2" key="1">
    <citation type="journal article" date="2020" name="G3 (Bethesda)">
        <title>Draft Genome of the Common Snapping Turtle, Chelydra serpentina, a Model for Phenotypic Plasticity in Reptiles.</title>
        <authorList>
            <person name="Das D."/>
            <person name="Singh S.K."/>
            <person name="Bierstedt J."/>
            <person name="Erickson A."/>
            <person name="Galli G.L.J."/>
            <person name="Crossley D.A. 2nd"/>
            <person name="Rhen T."/>
        </authorList>
    </citation>
    <scope>NUCLEOTIDE SEQUENCE [LARGE SCALE GENOMIC DNA]</scope>
    <source>
        <strain evidence="1">KW</strain>
    </source>
</reference>
<evidence type="ECO:0000313" key="2">
    <source>
        <dbReference type="Proteomes" id="UP000765507"/>
    </source>
</evidence>
<protein>
    <submittedName>
        <fullName evidence="1">Uncharacterized protein</fullName>
    </submittedName>
</protein>
<gene>
    <name evidence="1" type="ORF">G0U57_001372</name>
</gene>
<feature type="non-terminal residue" evidence="1">
    <location>
        <position position="127"/>
    </location>
</feature>
<evidence type="ECO:0000313" key="1">
    <source>
        <dbReference type="EMBL" id="KAG6920336.1"/>
    </source>
</evidence>
<dbReference type="Proteomes" id="UP000765507">
    <property type="component" value="Unassembled WGS sequence"/>
</dbReference>
<name>A0A8T1RTM7_CHESE</name>
<sequence>MQELCQQLSGLRITVLAQNIKSWIRGNDEEEEFCPVVESLTDGQILQAVRPNNIPEAEELAFATDDKEEDEVDVIPTSAATIAGLESALRWFETQDIDPIKIMKLCSLLEFAKRKQHRSKKQKQLTD</sequence>
<accession>A0A8T1RTM7</accession>
<proteinExistence type="predicted"/>
<dbReference type="EMBL" id="JAHGAV010011960">
    <property type="protein sequence ID" value="KAG6920336.1"/>
    <property type="molecule type" value="Genomic_DNA"/>
</dbReference>
<dbReference type="AlphaFoldDB" id="A0A8T1RTM7"/>
<comment type="caution">
    <text evidence="1">The sequence shown here is derived from an EMBL/GenBank/DDBJ whole genome shotgun (WGS) entry which is preliminary data.</text>
</comment>
<keyword evidence="2" id="KW-1185">Reference proteome</keyword>
<organism evidence="1 2">
    <name type="scientific">Chelydra serpentina</name>
    <name type="common">Snapping turtle</name>
    <name type="synonym">Testudo serpentina</name>
    <dbReference type="NCBI Taxonomy" id="8475"/>
    <lineage>
        <taxon>Eukaryota</taxon>
        <taxon>Metazoa</taxon>
        <taxon>Chordata</taxon>
        <taxon>Craniata</taxon>
        <taxon>Vertebrata</taxon>
        <taxon>Euteleostomi</taxon>
        <taxon>Archelosauria</taxon>
        <taxon>Testudinata</taxon>
        <taxon>Testudines</taxon>
        <taxon>Cryptodira</taxon>
        <taxon>Durocryptodira</taxon>
        <taxon>Americhelydia</taxon>
        <taxon>Chelydroidea</taxon>
        <taxon>Chelydridae</taxon>
        <taxon>Chelydra</taxon>
    </lineage>
</organism>